<organism evidence="1 2">
    <name type="scientific">Puniceicoccus vermicola</name>
    <dbReference type="NCBI Taxonomy" id="388746"/>
    <lineage>
        <taxon>Bacteria</taxon>
        <taxon>Pseudomonadati</taxon>
        <taxon>Verrucomicrobiota</taxon>
        <taxon>Opitutia</taxon>
        <taxon>Puniceicoccales</taxon>
        <taxon>Puniceicoccaceae</taxon>
        <taxon>Puniceicoccus</taxon>
    </lineage>
</organism>
<dbReference type="Proteomes" id="UP000525652">
    <property type="component" value="Unassembled WGS sequence"/>
</dbReference>
<dbReference type="InterPro" id="IPR011467">
    <property type="entry name" value="DUF1573"/>
</dbReference>
<reference evidence="1 2" key="1">
    <citation type="submission" date="2020-07" db="EMBL/GenBank/DDBJ databases">
        <authorList>
            <person name="Feng X."/>
        </authorList>
    </citation>
    <scope>NUCLEOTIDE SEQUENCE [LARGE SCALE GENOMIC DNA]</scope>
    <source>
        <strain evidence="1 2">JCM14086</strain>
    </source>
</reference>
<gene>
    <name evidence="1" type="ORF">H5P30_09330</name>
</gene>
<name>A0A7X1AY08_9BACT</name>
<evidence type="ECO:0000313" key="1">
    <source>
        <dbReference type="EMBL" id="MBC2601982.1"/>
    </source>
</evidence>
<keyword evidence="2" id="KW-1185">Reference proteome</keyword>
<dbReference type="RefSeq" id="WP_185692680.1">
    <property type="nucleotide sequence ID" value="NZ_JACHVA010000080.1"/>
</dbReference>
<accession>A0A7X1AY08</accession>
<protein>
    <submittedName>
        <fullName evidence="1">DUF1573 domain-containing protein</fullName>
    </submittedName>
</protein>
<dbReference type="AlphaFoldDB" id="A0A7X1AY08"/>
<dbReference type="PANTHER" id="PTHR37833:SF1">
    <property type="entry name" value="SIGNAL PEPTIDE PROTEIN"/>
    <property type="match status" value="1"/>
</dbReference>
<dbReference type="Gene3D" id="2.60.40.10">
    <property type="entry name" value="Immunoglobulins"/>
    <property type="match status" value="1"/>
</dbReference>
<proteinExistence type="predicted"/>
<dbReference type="EMBL" id="JACHVA010000080">
    <property type="protein sequence ID" value="MBC2601982.1"/>
    <property type="molecule type" value="Genomic_DNA"/>
</dbReference>
<dbReference type="PANTHER" id="PTHR37833">
    <property type="entry name" value="LIPOPROTEIN-RELATED"/>
    <property type="match status" value="1"/>
</dbReference>
<evidence type="ECO:0000313" key="2">
    <source>
        <dbReference type="Proteomes" id="UP000525652"/>
    </source>
</evidence>
<sequence length="231" mass="24785">MIDLISVTRVVGLGALLVIASGSALADLSFEERVWKETAGVSQEKVEFAFPFENSGETEVTITEIKSSCGCTTAKLDKKTYAPGESGEITGTFNIGSRQGLQRKTVRLTTDSVAQPQILLTLEVDIPKLVSIEPGMLLWRKGEVPDVKTLKILPNEEMGVEIAGIDLEAEGVSIEMLDVEPTGAAEVEGTGVREALVTVASTEAPNRGLIRITAMLPDGQEKLYFAHALVR</sequence>
<comment type="caution">
    <text evidence="1">The sequence shown here is derived from an EMBL/GenBank/DDBJ whole genome shotgun (WGS) entry which is preliminary data.</text>
</comment>
<dbReference type="InterPro" id="IPR013783">
    <property type="entry name" value="Ig-like_fold"/>
</dbReference>
<dbReference type="Pfam" id="PF07610">
    <property type="entry name" value="DUF1573"/>
    <property type="match status" value="1"/>
</dbReference>